<dbReference type="InterPro" id="IPR035930">
    <property type="entry name" value="FomD-like_sf"/>
</dbReference>
<evidence type="ECO:0000259" key="2">
    <source>
        <dbReference type="Pfam" id="PF04167"/>
    </source>
</evidence>
<comment type="caution">
    <text evidence="3">The sequence shown here is derived from an EMBL/GenBank/DDBJ whole genome shotgun (WGS) entry which is preliminary data.</text>
</comment>
<accession>A0A919TS34</accession>
<protein>
    <recommendedName>
        <fullName evidence="2">DUF402 domain-containing protein</fullName>
    </recommendedName>
</protein>
<evidence type="ECO:0000313" key="4">
    <source>
        <dbReference type="Proteomes" id="UP000623608"/>
    </source>
</evidence>
<dbReference type="Pfam" id="PF04167">
    <property type="entry name" value="DUF402"/>
    <property type="match status" value="1"/>
</dbReference>
<dbReference type="RefSeq" id="WP_203807141.1">
    <property type="nucleotide sequence ID" value="NZ_BOMY01000024.1"/>
</dbReference>
<dbReference type="InterPro" id="IPR007295">
    <property type="entry name" value="DUF402"/>
</dbReference>
<dbReference type="PANTHER" id="PTHR39159">
    <property type="match status" value="1"/>
</dbReference>
<sequence>MTAVDLILRKFDGSPHRQVTGQLLGEDAYGTWLATPRGSVVSYHYGDRPTGLTRADAVRLIPAEGWWMAMCLAEPDARDMYCDVTTPARWTGPAEITVIDLDIDLVRYRADGRVEVEDEDEFAEHRVSLGYPDEIVAGALQAVAELREALTQNEEPFADHYRKWLGQVGRS</sequence>
<dbReference type="Proteomes" id="UP000623608">
    <property type="component" value="Unassembled WGS sequence"/>
</dbReference>
<dbReference type="InterPro" id="IPR050212">
    <property type="entry name" value="Ntdp-like"/>
</dbReference>
<name>A0A919TS34_9ACTN</name>
<keyword evidence="4" id="KW-1185">Reference proteome</keyword>
<dbReference type="PANTHER" id="PTHR39159:SF1">
    <property type="entry name" value="UPF0374 PROTEIN YGAC"/>
    <property type="match status" value="1"/>
</dbReference>
<dbReference type="EMBL" id="BOMY01000024">
    <property type="protein sequence ID" value="GIF20973.1"/>
    <property type="molecule type" value="Genomic_DNA"/>
</dbReference>
<organism evidence="3 4">
    <name type="scientific">Paractinoplanes tereljensis</name>
    <dbReference type="NCBI Taxonomy" id="571912"/>
    <lineage>
        <taxon>Bacteria</taxon>
        <taxon>Bacillati</taxon>
        <taxon>Actinomycetota</taxon>
        <taxon>Actinomycetes</taxon>
        <taxon>Micromonosporales</taxon>
        <taxon>Micromonosporaceae</taxon>
        <taxon>Paractinoplanes</taxon>
    </lineage>
</organism>
<dbReference type="Gene3D" id="2.40.380.10">
    <property type="entry name" value="FomD-like"/>
    <property type="match status" value="1"/>
</dbReference>
<evidence type="ECO:0000313" key="3">
    <source>
        <dbReference type="EMBL" id="GIF20973.1"/>
    </source>
</evidence>
<feature type="domain" description="DUF402" evidence="2">
    <location>
        <begin position="12"/>
        <end position="154"/>
    </location>
</feature>
<dbReference type="GO" id="GO:0016787">
    <property type="term" value="F:hydrolase activity"/>
    <property type="evidence" value="ECO:0007669"/>
    <property type="project" value="UniProtKB-KW"/>
</dbReference>
<gene>
    <name evidence="3" type="ORF">Ate02nite_37030</name>
</gene>
<keyword evidence="1" id="KW-0378">Hydrolase</keyword>
<dbReference type="SUPFAM" id="SSF159234">
    <property type="entry name" value="FomD-like"/>
    <property type="match status" value="1"/>
</dbReference>
<reference evidence="3" key="1">
    <citation type="submission" date="2021-01" db="EMBL/GenBank/DDBJ databases">
        <title>Whole genome shotgun sequence of Actinoplanes tereljensis NBRC 105297.</title>
        <authorList>
            <person name="Komaki H."/>
            <person name="Tamura T."/>
        </authorList>
    </citation>
    <scope>NUCLEOTIDE SEQUENCE</scope>
    <source>
        <strain evidence="3">NBRC 105297</strain>
    </source>
</reference>
<proteinExistence type="predicted"/>
<dbReference type="AlphaFoldDB" id="A0A919TS34"/>
<evidence type="ECO:0000256" key="1">
    <source>
        <dbReference type="ARBA" id="ARBA00022801"/>
    </source>
</evidence>